<proteinExistence type="predicted"/>
<evidence type="ECO:0000256" key="2">
    <source>
        <dbReference type="SAM" id="SignalP"/>
    </source>
</evidence>
<evidence type="ECO:0000313" key="4">
    <source>
        <dbReference type="EMBL" id="TLD43200.1"/>
    </source>
</evidence>
<reference evidence="4 5" key="1">
    <citation type="submission" date="2019-04" db="EMBL/GenBank/DDBJ databases">
        <title>Genome of a novel bacterium Candidatus Jettenia ecosi reconstructed from metagenome of an anammox bioreactor.</title>
        <authorList>
            <person name="Mardanov A.V."/>
            <person name="Beletsky A.V."/>
            <person name="Ravin N.V."/>
            <person name="Botchkova E.A."/>
            <person name="Litti Y.V."/>
            <person name="Nozhevnikova A.N."/>
        </authorList>
    </citation>
    <scope>NUCLEOTIDE SEQUENCE [LARGE SCALE GENOMIC DNA]</scope>
    <source>
        <strain evidence="4">J2</strain>
    </source>
</reference>
<feature type="chain" id="PRO_5021824953" description="PepSY domain-containing protein" evidence="2">
    <location>
        <begin position="27"/>
        <end position="153"/>
    </location>
</feature>
<organism evidence="4 5">
    <name type="scientific">Candidatus Jettenia ecosi</name>
    <dbReference type="NCBI Taxonomy" id="2494326"/>
    <lineage>
        <taxon>Bacteria</taxon>
        <taxon>Pseudomonadati</taxon>
        <taxon>Planctomycetota</taxon>
        <taxon>Candidatus Brocadiia</taxon>
        <taxon>Candidatus Brocadiales</taxon>
        <taxon>Candidatus Brocadiaceae</taxon>
        <taxon>Candidatus Jettenia</taxon>
    </lineage>
</organism>
<feature type="signal peptide" evidence="2">
    <location>
        <begin position="1"/>
        <end position="26"/>
    </location>
</feature>
<dbReference type="Proteomes" id="UP000319783">
    <property type="component" value="Unassembled WGS sequence"/>
</dbReference>
<protein>
    <recommendedName>
        <fullName evidence="3">PepSY domain-containing protein</fullName>
    </recommendedName>
</protein>
<sequence>MKKSTRIRSLLLVVSALLATIAIAGADELPPPDSKPLSSILKSVEGQELGIITDVDFDDSWWEIKVCKSSDCLKLYIDPKSGKEERRKTDNSDDELPPANTKPLSAIVQSLEDRNQGVITDVEFDEGLWEAELREGGKKSKLYIDPKTGETRG</sequence>
<comment type="caution">
    <text evidence="4">The sequence shown here is derived from an EMBL/GenBank/DDBJ whole genome shotgun (WGS) entry which is preliminary data.</text>
</comment>
<feature type="domain" description="PepSY" evidence="3">
    <location>
        <begin position="11"/>
        <end position="83"/>
    </location>
</feature>
<name>A0A533QRF0_9BACT</name>
<feature type="region of interest" description="Disordered" evidence="1">
    <location>
        <begin position="82"/>
        <end position="103"/>
    </location>
</feature>
<feature type="compositionally biased region" description="Basic and acidic residues" evidence="1">
    <location>
        <begin position="82"/>
        <end position="91"/>
    </location>
</feature>
<dbReference type="EMBL" id="SULG01000006">
    <property type="protein sequence ID" value="TLD43200.1"/>
    <property type="molecule type" value="Genomic_DNA"/>
</dbReference>
<evidence type="ECO:0000259" key="3">
    <source>
        <dbReference type="Pfam" id="PF13670"/>
    </source>
</evidence>
<dbReference type="Pfam" id="PF13670">
    <property type="entry name" value="PepSY_2"/>
    <property type="match status" value="2"/>
</dbReference>
<dbReference type="AlphaFoldDB" id="A0A533QRF0"/>
<feature type="domain" description="PepSY" evidence="3">
    <location>
        <begin position="94"/>
        <end position="150"/>
    </location>
</feature>
<evidence type="ECO:0000313" key="5">
    <source>
        <dbReference type="Proteomes" id="UP000319783"/>
    </source>
</evidence>
<accession>A0A533QRF0</accession>
<gene>
    <name evidence="4" type="ORF">JETT_0504</name>
</gene>
<dbReference type="InterPro" id="IPR025711">
    <property type="entry name" value="PepSY"/>
</dbReference>
<evidence type="ECO:0000256" key="1">
    <source>
        <dbReference type="SAM" id="MobiDB-lite"/>
    </source>
</evidence>
<keyword evidence="2" id="KW-0732">Signal</keyword>